<dbReference type="RefSeq" id="WP_200463800.1">
    <property type="nucleotide sequence ID" value="NZ_JAENRR010000007.1"/>
</dbReference>
<reference evidence="2 3" key="1">
    <citation type="submission" date="2021-01" db="EMBL/GenBank/DDBJ databases">
        <title>Carboxyliciviraga sp.nov., isolated from coastal sediments.</title>
        <authorList>
            <person name="Lu D."/>
            <person name="Zhang T."/>
        </authorList>
    </citation>
    <scope>NUCLEOTIDE SEQUENCE [LARGE SCALE GENOMIC DNA]</scope>
    <source>
        <strain evidence="2 3">N1Y132</strain>
    </source>
</reference>
<evidence type="ECO:0008006" key="4">
    <source>
        <dbReference type="Google" id="ProtNLM"/>
    </source>
</evidence>
<feature type="chain" id="PRO_5046856957" description="DUF4476 domain-containing protein" evidence="1">
    <location>
        <begin position="24"/>
        <end position="244"/>
    </location>
</feature>
<evidence type="ECO:0000313" key="2">
    <source>
        <dbReference type="EMBL" id="MBK3516569.1"/>
    </source>
</evidence>
<accession>A0ABS1HG08</accession>
<dbReference type="EMBL" id="JAENRR010000007">
    <property type="protein sequence ID" value="MBK3516569.1"/>
    <property type="molecule type" value="Genomic_DNA"/>
</dbReference>
<keyword evidence="3" id="KW-1185">Reference proteome</keyword>
<proteinExistence type="predicted"/>
<sequence length="244" mass="28472">MKALLLFLPFGIFCCFSTQSAIAQSIKSTPFSSDTLSAIDIHNNTFSNELDYINGREYKPYHHPDNENPYLNSSQGSGSIFIDGREFTDKRIIYDINKDELIVNPNFFKFAGGYIQLKKSAIDSFTIHFEEESYTLTNFKEQYEKLGLSSGFYQQIHQSDNSSLLIRHFVTTGINNSVKTYTYQTKRLLFINHYFHNISAKRRLLALFPDDKKKIRRKIKSINYSYKKMNNKQLKNLIKYIDTL</sequence>
<evidence type="ECO:0000313" key="3">
    <source>
        <dbReference type="Proteomes" id="UP000605676"/>
    </source>
</evidence>
<name>A0ABS1HG08_9BACT</name>
<evidence type="ECO:0000256" key="1">
    <source>
        <dbReference type="SAM" id="SignalP"/>
    </source>
</evidence>
<protein>
    <recommendedName>
        <fullName evidence="4">DUF4476 domain-containing protein</fullName>
    </recommendedName>
</protein>
<dbReference type="Proteomes" id="UP000605676">
    <property type="component" value="Unassembled WGS sequence"/>
</dbReference>
<comment type="caution">
    <text evidence="2">The sequence shown here is derived from an EMBL/GenBank/DDBJ whole genome shotgun (WGS) entry which is preliminary data.</text>
</comment>
<feature type="signal peptide" evidence="1">
    <location>
        <begin position="1"/>
        <end position="23"/>
    </location>
</feature>
<keyword evidence="1" id="KW-0732">Signal</keyword>
<gene>
    <name evidence="2" type="ORF">JIV24_04385</name>
</gene>
<organism evidence="2 3">
    <name type="scientific">Carboxylicivirga marina</name>
    <dbReference type="NCBI Taxonomy" id="2800988"/>
    <lineage>
        <taxon>Bacteria</taxon>
        <taxon>Pseudomonadati</taxon>
        <taxon>Bacteroidota</taxon>
        <taxon>Bacteroidia</taxon>
        <taxon>Marinilabiliales</taxon>
        <taxon>Marinilabiliaceae</taxon>
        <taxon>Carboxylicivirga</taxon>
    </lineage>
</organism>